<dbReference type="RefSeq" id="WP_048550304.1">
    <property type="nucleotide sequence ID" value="NZ_HF570958.1"/>
</dbReference>
<comment type="caution">
    <text evidence="1">The sequence shown here is derived from an EMBL/GenBank/DDBJ whole genome shotgun (WGS) entry which is preliminary data.</text>
</comment>
<sequence>MDITMTTWGTESFGGFAACTTPARTLLAPVDASTQGTTVFVTGGVPAARVRVAGLGSGYTPVVHKTIDVAYPRLGAPPV</sequence>
<dbReference type="STRING" id="1194083.BN12_190030"/>
<accession>A0A077LX01</accession>
<gene>
    <name evidence="1" type="ORF">BN12_190030</name>
</gene>
<dbReference type="EMBL" id="CAJB01000101">
    <property type="protein sequence ID" value="CCH77387.1"/>
    <property type="molecule type" value="Genomic_DNA"/>
</dbReference>
<protein>
    <submittedName>
        <fullName evidence="1">Uncharacterized protein</fullName>
    </submittedName>
</protein>
<dbReference type="Proteomes" id="UP000035721">
    <property type="component" value="Unassembled WGS sequence"/>
</dbReference>
<keyword evidence="2" id="KW-1185">Reference proteome</keyword>
<organism evidence="1 2">
    <name type="scientific">Nostocoides japonicum T1-X7</name>
    <dbReference type="NCBI Taxonomy" id="1194083"/>
    <lineage>
        <taxon>Bacteria</taxon>
        <taxon>Bacillati</taxon>
        <taxon>Actinomycetota</taxon>
        <taxon>Actinomycetes</taxon>
        <taxon>Micrococcales</taxon>
        <taxon>Intrasporangiaceae</taxon>
        <taxon>Nostocoides</taxon>
    </lineage>
</organism>
<dbReference type="AlphaFoldDB" id="A0A077LX01"/>
<evidence type="ECO:0000313" key="2">
    <source>
        <dbReference type="Proteomes" id="UP000035721"/>
    </source>
</evidence>
<reference evidence="1 2" key="1">
    <citation type="journal article" date="2013" name="ISME J.">
        <title>A metabolic model for members of the genus Tetrasphaera involved in enhanced biological phosphorus removal.</title>
        <authorList>
            <person name="Kristiansen R."/>
            <person name="Nguyen H.T.T."/>
            <person name="Saunders A.M."/>
            <person name="Nielsen J.L."/>
            <person name="Wimmer R."/>
            <person name="Le V.Q."/>
            <person name="McIlroy S.J."/>
            <person name="Petrovski S."/>
            <person name="Seviour R.J."/>
            <person name="Calteau A."/>
            <person name="Nielsen K.L."/>
            <person name="Nielsen P.H."/>
        </authorList>
    </citation>
    <scope>NUCLEOTIDE SEQUENCE [LARGE SCALE GENOMIC DNA]</scope>
    <source>
        <strain evidence="1 2">T1-X7</strain>
    </source>
</reference>
<proteinExistence type="predicted"/>
<evidence type="ECO:0000313" key="1">
    <source>
        <dbReference type="EMBL" id="CCH77387.1"/>
    </source>
</evidence>
<name>A0A077LX01_9MICO</name>